<dbReference type="GO" id="GO:0019700">
    <property type="term" value="P:organic phosphonate catabolic process"/>
    <property type="evidence" value="ECO:0007669"/>
    <property type="project" value="InterPro"/>
</dbReference>
<comment type="caution">
    <text evidence="2">The sequence shown here is derived from an EMBL/GenBank/DDBJ whole genome shotgun (WGS) entry which is preliminary data.</text>
</comment>
<keyword evidence="3" id="KW-1185">Reference proteome</keyword>
<dbReference type="InterPro" id="IPR006680">
    <property type="entry name" value="Amidohydro-rel"/>
</dbReference>
<evidence type="ECO:0000313" key="3">
    <source>
        <dbReference type="Proteomes" id="UP000295030"/>
    </source>
</evidence>
<dbReference type="InterPro" id="IPR012696">
    <property type="entry name" value="PhnM"/>
</dbReference>
<accession>A0A4V2PJK9</accession>
<organism evidence="2 3">
    <name type="scientific">Ancylobacter aquaticus</name>
    <dbReference type="NCBI Taxonomy" id="100"/>
    <lineage>
        <taxon>Bacteria</taxon>
        <taxon>Pseudomonadati</taxon>
        <taxon>Pseudomonadota</taxon>
        <taxon>Alphaproteobacteria</taxon>
        <taxon>Hyphomicrobiales</taxon>
        <taxon>Xanthobacteraceae</taxon>
        <taxon>Ancylobacter</taxon>
    </lineage>
</organism>
<name>A0A4V2PJK9_ANCAQ</name>
<dbReference type="SUPFAM" id="SSF51338">
    <property type="entry name" value="Composite domain of metallo-dependent hydrolases"/>
    <property type="match status" value="1"/>
</dbReference>
<dbReference type="RefSeq" id="WP_131836059.1">
    <property type="nucleotide sequence ID" value="NZ_SMFY01000002.1"/>
</dbReference>
<dbReference type="PANTHER" id="PTHR43135">
    <property type="entry name" value="ALPHA-D-RIBOSE 1-METHYLPHOSPHONATE 5-TRIPHOSPHATE DIPHOSPHATASE"/>
    <property type="match status" value="1"/>
</dbReference>
<dbReference type="SUPFAM" id="SSF51556">
    <property type="entry name" value="Metallo-dependent hydrolases"/>
    <property type="match status" value="1"/>
</dbReference>
<dbReference type="NCBIfam" id="NF011990">
    <property type="entry name" value="PRK15446.2-6"/>
    <property type="match status" value="1"/>
</dbReference>
<dbReference type="PIRSF" id="PIRSF038971">
    <property type="entry name" value="PhnM"/>
    <property type="match status" value="1"/>
</dbReference>
<dbReference type="NCBIfam" id="NF011987">
    <property type="entry name" value="PRK15446.2-3"/>
    <property type="match status" value="1"/>
</dbReference>
<evidence type="ECO:0000259" key="1">
    <source>
        <dbReference type="Pfam" id="PF01979"/>
    </source>
</evidence>
<dbReference type="InterPro" id="IPR051781">
    <property type="entry name" value="Metallo-dep_Hydrolase"/>
</dbReference>
<dbReference type="EMBL" id="SMFY01000002">
    <property type="protein sequence ID" value="TCK28966.1"/>
    <property type="molecule type" value="Genomic_DNA"/>
</dbReference>
<reference evidence="2 3" key="1">
    <citation type="submission" date="2019-03" db="EMBL/GenBank/DDBJ databases">
        <title>Genomic Encyclopedia of Type Strains, Phase IV (KMG-IV): sequencing the most valuable type-strain genomes for metagenomic binning, comparative biology and taxonomic classification.</title>
        <authorList>
            <person name="Goeker M."/>
        </authorList>
    </citation>
    <scope>NUCLEOTIDE SEQUENCE [LARGE SCALE GENOMIC DNA]</scope>
    <source>
        <strain evidence="2 3">DSM 101</strain>
    </source>
</reference>
<dbReference type="NCBIfam" id="NF011983">
    <property type="entry name" value="PRK15446.1-4"/>
    <property type="match status" value="1"/>
</dbReference>
<evidence type="ECO:0000313" key="2">
    <source>
        <dbReference type="EMBL" id="TCK28966.1"/>
    </source>
</evidence>
<dbReference type="PANTHER" id="PTHR43135:SF3">
    <property type="entry name" value="ALPHA-D-RIBOSE 1-METHYLPHOSPHONATE 5-TRIPHOSPHATE DIPHOSPHATASE"/>
    <property type="match status" value="1"/>
</dbReference>
<dbReference type="NCBIfam" id="TIGR02318">
    <property type="entry name" value="phosphono_phnM"/>
    <property type="match status" value="1"/>
</dbReference>
<dbReference type="AlphaFoldDB" id="A0A4V2PJK9"/>
<proteinExistence type="predicted"/>
<dbReference type="Gene3D" id="2.30.40.10">
    <property type="entry name" value="Urease, subunit C, domain 1"/>
    <property type="match status" value="1"/>
</dbReference>
<gene>
    <name evidence="2" type="ORF">EV667_2982</name>
</gene>
<dbReference type="Proteomes" id="UP000295030">
    <property type="component" value="Unassembled WGS sequence"/>
</dbReference>
<dbReference type="InterPro" id="IPR032466">
    <property type="entry name" value="Metal_Hydrolase"/>
</dbReference>
<dbReference type="GO" id="GO:0016810">
    <property type="term" value="F:hydrolase activity, acting on carbon-nitrogen (but not peptide) bonds"/>
    <property type="evidence" value="ECO:0007669"/>
    <property type="project" value="InterPro"/>
</dbReference>
<dbReference type="Pfam" id="PF01979">
    <property type="entry name" value="Amidohydro_1"/>
    <property type="match status" value="1"/>
</dbReference>
<dbReference type="NCBIfam" id="NF011984">
    <property type="entry name" value="PRK15446.1-5"/>
    <property type="match status" value="1"/>
</dbReference>
<dbReference type="Gene3D" id="3.20.20.140">
    <property type="entry name" value="Metal-dependent hydrolases"/>
    <property type="match status" value="2"/>
</dbReference>
<sequence length="379" mass="40120">MNETVYANARLVLDEVVIEGHLVVRDGLITEIGTGAAPRGAQDMGGDYVLPGFVELHTDHVESHLYPRPRVTWNAFAAVTAYDAQIAASGITTVFDSLRVWPDKRAVGMDGDAPLLARTVREAGAAGVLRAEHFVHLRCEVTADGVVEETQALMESAGVRLISLMDHTPGQRQFMTEAQFRSYYKKKSGMSDADLDIIVADRQEAHALHSRPNRARLVAMARGQGIVLASHDDATDAHVADAIADGVAIAEFPTTEGAAEGSHVAGIRVLMGAPNIVRGGSHTGNVAAESLARRGVLDILSSDYVPGSLLLAVFDLPARIDAITLPQAVAMVSANPAAAAGLTDRGRLAPGLRADFIRVSDAGAGPVARAVWRHGERVS</sequence>
<protein>
    <submittedName>
        <fullName evidence="2">Alpha-D-ribose 1-methylphosphonate 5-triphosphate diphosphatase</fullName>
    </submittedName>
</protein>
<dbReference type="InterPro" id="IPR011059">
    <property type="entry name" value="Metal-dep_hydrolase_composite"/>
</dbReference>
<feature type="domain" description="Amidohydrolase-related" evidence="1">
    <location>
        <begin position="48"/>
        <end position="359"/>
    </location>
</feature>
<dbReference type="OrthoDB" id="9785413at2"/>